<protein>
    <submittedName>
        <fullName evidence="2">Uncharacterized protein</fullName>
    </submittedName>
</protein>
<evidence type="ECO:0000313" key="3">
    <source>
        <dbReference type="Proteomes" id="UP000466794"/>
    </source>
</evidence>
<gene>
    <name evidence="2" type="ORF">GPX89_38335</name>
</gene>
<evidence type="ECO:0000256" key="1">
    <source>
        <dbReference type="SAM" id="Phobius"/>
    </source>
</evidence>
<sequence length="369" mass="37895">MQVPARGRGRDMVAGALLILLAVLFMVGSLLKLAEFSGNITQGAKAYPTIVGAFHQTWGAWSFTSRGNDRLPAAIRDALDKDTQQLLGIAMILVAVVAAVGGVLLLTGLAARYRVARAVTVSAASMAAGLAAALLALVTPMGYVGTATKTLGAGYWVFVVAAVVAVPALVGVLVGRAPVPAPPMDSYGRPLQPRAGGLDIAVGVLLLPLAGLMVGSTFGHLLGSRTMWKVLNHTQIEGVPVVAGAVVALVAAVLSFVGHGKKAGIAGAAALFAIGLLLSLDIVDRELFGKVGFGDLGVAAWLLFVATGLALVVMVVAIAAATAAPRYRTPRIPVAPQYAPVAHHVMGMPPQGWVQTQQQWIPPQGPNSR</sequence>
<feature type="transmembrane region" description="Helical" evidence="1">
    <location>
        <begin position="12"/>
        <end position="31"/>
    </location>
</feature>
<dbReference type="AlphaFoldDB" id="A0A7K1V8W4"/>
<keyword evidence="1" id="KW-0472">Membrane</keyword>
<feature type="transmembrane region" description="Helical" evidence="1">
    <location>
        <begin position="86"/>
        <end position="106"/>
    </location>
</feature>
<reference evidence="2 3" key="1">
    <citation type="submission" date="2019-12" db="EMBL/GenBank/DDBJ databases">
        <title>Nocardia sp. nov. ET3-3 isolated from soil.</title>
        <authorList>
            <person name="Kanchanasin P."/>
            <person name="Tanasupawat S."/>
            <person name="Yuki M."/>
            <person name="Kudo T."/>
        </authorList>
    </citation>
    <scope>NUCLEOTIDE SEQUENCE [LARGE SCALE GENOMIC DNA]</scope>
    <source>
        <strain evidence="2 3">ET3-3</strain>
    </source>
</reference>
<dbReference type="EMBL" id="WRPP01000012">
    <property type="protein sequence ID" value="MVU83085.1"/>
    <property type="molecule type" value="Genomic_DNA"/>
</dbReference>
<feature type="transmembrane region" description="Helical" evidence="1">
    <location>
        <begin position="155"/>
        <end position="175"/>
    </location>
</feature>
<keyword evidence="1" id="KW-0812">Transmembrane</keyword>
<evidence type="ECO:0000313" key="2">
    <source>
        <dbReference type="EMBL" id="MVU83085.1"/>
    </source>
</evidence>
<keyword evidence="1" id="KW-1133">Transmembrane helix</keyword>
<feature type="transmembrane region" description="Helical" evidence="1">
    <location>
        <begin position="196"/>
        <end position="218"/>
    </location>
</feature>
<accession>A0A7K1V8W4</accession>
<proteinExistence type="predicted"/>
<name>A0A7K1V8W4_9NOCA</name>
<dbReference type="Proteomes" id="UP000466794">
    <property type="component" value="Unassembled WGS sequence"/>
</dbReference>
<feature type="transmembrane region" description="Helical" evidence="1">
    <location>
        <begin position="298"/>
        <end position="321"/>
    </location>
</feature>
<dbReference type="RefSeq" id="WP_157392685.1">
    <property type="nucleotide sequence ID" value="NZ_WRPP01000012.1"/>
</dbReference>
<keyword evidence="3" id="KW-1185">Reference proteome</keyword>
<feature type="transmembrane region" description="Helical" evidence="1">
    <location>
        <begin position="118"/>
        <end position="143"/>
    </location>
</feature>
<organism evidence="2 3">
    <name type="scientific">Nocardia terrae</name>
    <dbReference type="NCBI Taxonomy" id="2675851"/>
    <lineage>
        <taxon>Bacteria</taxon>
        <taxon>Bacillati</taxon>
        <taxon>Actinomycetota</taxon>
        <taxon>Actinomycetes</taxon>
        <taxon>Mycobacteriales</taxon>
        <taxon>Nocardiaceae</taxon>
        <taxon>Nocardia</taxon>
    </lineage>
</organism>
<feature type="transmembrane region" description="Helical" evidence="1">
    <location>
        <begin position="238"/>
        <end position="257"/>
    </location>
</feature>
<comment type="caution">
    <text evidence="2">The sequence shown here is derived from an EMBL/GenBank/DDBJ whole genome shotgun (WGS) entry which is preliminary data.</text>
</comment>
<feature type="transmembrane region" description="Helical" evidence="1">
    <location>
        <begin position="264"/>
        <end position="283"/>
    </location>
</feature>